<protein>
    <submittedName>
        <fullName evidence="2">Uncharacterized protein</fullName>
    </submittedName>
</protein>
<dbReference type="Proteomes" id="UP000287651">
    <property type="component" value="Unassembled WGS sequence"/>
</dbReference>
<evidence type="ECO:0000313" key="2">
    <source>
        <dbReference type="EMBL" id="RRT46855.1"/>
    </source>
</evidence>
<dbReference type="EMBL" id="AMZH03014913">
    <property type="protein sequence ID" value="RRT46855.1"/>
    <property type="molecule type" value="Genomic_DNA"/>
</dbReference>
<dbReference type="AlphaFoldDB" id="A0A426Y512"/>
<name>A0A426Y512_ENSVE</name>
<organism evidence="2 3">
    <name type="scientific">Ensete ventricosum</name>
    <name type="common">Abyssinian banana</name>
    <name type="synonym">Musa ensete</name>
    <dbReference type="NCBI Taxonomy" id="4639"/>
    <lineage>
        <taxon>Eukaryota</taxon>
        <taxon>Viridiplantae</taxon>
        <taxon>Streptophyta</taxon>
        <taxon>Embryophyta</taxon>
        <taxon>Tracheophyta</taxon>
        <taxon>Spermatophyta</taxon>
        <taxon>Magnoliopsida</taxon>
        <taxon>Liliopsida</taxon>
        <taxon>Zingiberales</taxon>
        <taxon>Musaceae</taxon>
        <taxon>Ensete</taxon>
    </lineage>
</organism>
<keyword evidence="1" id="KW-0812">Transmembrane</keyword>
<keyword evidence="1" id="KW-0472">Membrane</keyword>
<comment type="caution">
    <text evidence="2">The sequence shown here is derived from an EMBL/GenBank/DDBJ whole genome shotgun (WGS) entry which is preliminary data.</text>
</comment>
<accession>A0A426Y512</accession>
<proteinExistence type="predicted"/>
<reference evidence="2 3" key="1">
    <citation type="journal article" date="2014" name="Agronomy (Basel)">
        <title>A Draft Genome Sequence for Ensete ventricosum, the Drought-Tolerant Tree Against Hunger.</title>
        <authorList>
            <person name="Harrison J."/>
            <person name="Moore K.A."/>
            <person name="Paszkiewicz K."/>
            <person name="Jones T."/>
            <person name="Grant M."/>
            <person name="Ambacheew D."/>
            <person name="Muzemil S."/>
            <person name="Studholme D.J."/>
        </authorList>
    </citation>
    <scope>NUCLEOTIDE SEQUENCE [LARGE SCALE GENOMIC DNA]</scope>
</reference>
<feature type="transmembrane region" description="Helical" evidence="1">
    <location>
        <begin position="58"/>
        <end position="76"/>
    </location>
</feature>
<evidence type="ECO:0000313" key="3">
    <source>
        <dbReference type="Proteomes" id="UP000287651"/>
    </source>
</evidence>
<evidence type="ECO:0000256" key="1">
    <source>
        <dbReference type="SAM" id="Phobius"/>
    </source>
</evidence>
<gene>
    <name evidence="2" type="ORF">B296_00054155</name>
</gene>
<keyword evidence="1" id="KW-1133">Transmembrane helix</keyword>
<sequence length="78" mass="8315">MVGNAQHIKVSEVPNKAIWAQNAVTCCARLRNASIDTIDCLVLAPGDESLESEGTVGSGHFLFEVLAGVALVWALLRH</sequence>